<evidence type="ECO:0000256" key="2">
    <source>
        <dbReference type="ARBA" id="ARBA00012438"/>
    </source>
</evidence>
<dbReference type="PANTHER" id="PTHR42878:SF15">
    <property type="entry name" value="BACTERIOPHYTOCHROME"/>
    <property type="match status" value="1"/>
</dbReference>
<dbReference type="SMART" id="SM00387">
    <property type="entry name" value="HATPase_c"/>
    <property type="match status" value="1"/>
</dbReference>
<organism evidence="7 8">
    <name type="scientific">Caulifigura coniformis</name>
    <dbReference type="NCBI Taxonomy" id="2527983"/>
    <lineage>
        <taxon>Bacteria</taxon>
        <taxon>Pseudomonadati</taxon>
        <taxon>Planctomycetota</taxon>
        <taxon>Planctomycetia</taxon>
        <taxon>Planctomycetales</taxon>
        <taxon>Planctomycetaceae</taxon>
        <taxon>Caulifigura</taxon>
    </lineage>
</organism>
<keyword evidence="4 7" id="KW-0808">Transferase</keyword>
<accession>A0A517SBA0</accession>
<dbReference type="InterPro" id="IPR004358">
    <property type="entry name" value="Sig_transdc_His_kin-like_C"/>
</dbReference>
<evidence type="ECO:0000256" key="1">
    <source>
        <dbReference type="ARBA" id="ARBA00000085"/>
    </source>
</evidence>
<evidence type="ECO:0000313" key="8">
    <source>
        <dbReference type="Proteomes" id="UP000315700"/>
    </source>
</evidence>
<dbReference type="KEGG" id="ccos:Pan44_14010"/>
<dbReference type="GO" id="GO:0000155">
    <property type="term" value="F:phosphorelay sensor kinase activity"/>
    <property type="evidence" value="ECO:0007669"/>
    <property type="project" value="InterPro"/>
</dbReference>
<dbReference type="RefSeq" id="WP_145028562.1">
    <property type="nucleotide sequence ID" value="NZ_CP036271.1"/>
</dbReference>
<sequence>MAKTRDYESDPRCLSSLSVAAGAIDPELLLSSPNAAAVELLHLPNSGGEPIPFLDHVHPFDRASIEPDLRAAFGEPRSTTLSCRVGTERIWCLIDLHLGAPCADGLRFVVMIPKRFSAPAQNHAGASHAAQLASRDDQAEEWRRFAYTVAHDLKVPLVTMESNLLLMEQDLRAGRGGSLTDDLKEVGEAVQKMKRLVVELLELARIGRLDLVAATHSRVMDDIDVDSLVDQVVREIRTGNPAWQGTIERIDSLPPVRARRTQITEVFQNLIDNAVKYSAGAESPRVEIGCRRQPDGVVYYVRDNGFGIPRHDRTRVFDLFVQLRPDAAGVGIGLPIVRSIISSHGGRVWVEDGIDGLGASLCLVLNSLAPQP</sequence>
<dbReference type="CDD" id="cd00082">
    <property type="entry name" value="HisKA"/>
    <property type="match status" value="1"/>
</dbReference>
<evidence type="ECO:0000259" key="6">
    <source>
        <dbReference type="PROSITE" id="PS50109"/>
    </source>
</evidence>
<feature type="domain" description="Histidine kinase" evidence="6">
    <location>
        <begin position="148"/>
        <end position="369"/>
    </location>
</feature>
<dbReference type="SUPFAM" id="SSF47384">
    <property type="entry name" value="Homodimeric domain of signal transducing histidine kinase"/>
    <property type="match status" value="1"/>
</dbReference>
<dbReference type="EMBL" id="CP036271">
    <property type="protein sequence ID" value="QDT53384.1"/>
    <property type="molecule type" value="Genomic_DNA"/>
</dbReference>
<keyword evidence="3" id="KW-0597">Phosphoprotein</keyword>
<dbReference type="InterPro" id="IPR003594">
    <property type="entry name" value="HATPase_dom"/>
</dbReference>
<gene>
    <name evidence="7" type="primary">cph1_2</name>
    <name evidence="7" type="ORF">Pan44_14010</name>
</gene>
<dbReference type="OrthoDB" id="231918at2"/>
<comment type="catalytic activity">
    <reaction evidence="1">
        <text>ATP + protein L-histidine = ADP + protein N-phospho-L-histidine.</text>
        <dbReference type="EC" id="2.7.13.3"/>
    </reaction>
</comment>
<dbReference type="GO" id="GO:0030295">
    <property type="term" value="F:protein kinase activator activity"/>
    <property type="evidence" value="ECO:0007669"/>
    <property type="project" value="TreeGrafter"/>
</dbReference>
<dbReference type="SMART" id="SM00388">
    <property type="entry name" value="HisKA"/>
    <property type="match status" value="1"/>
</dbReference>
<name>A0A517SBA0_9PLAN</name>
<keyword evidence="5" id="KW-0418">Kinase</keyword>
<dbReference type="PANTHER" id="PTHR42878">
    <property type="entry name" value="TWO-COMPONENT HISTIDINE KINASE"/>
    <property type="match status" value="1"/>
</dbReference>
<dbReference type="PRINTS" id="PR00344">
    <property type="entry name" value="BCTRLSENSOR"/>
</dbReference>
<dbReference type="InterPro" id="IPR036890">
    <property type="entry name" value="HATPase_C_sf"/>
</dbReference>
<evidence type="ECO:0000256" key="5">
    <source>
        <dbReference type="ARBA" id="ARBA00022777"/>
    </source>
</evidence>
<dbReference type="GO" id="GO:0007234">
    <property type="term" value="P:osmosensory signaling via phosphorelay pathway"/>
    <property type="evidence" value="ECO:0007669"/>
    <property type="project" value="TreeGrafter"/>
</dbReference>
<protein>
    <recommendedName>
        <fullName evidence="2">histidine kinase</fullName>
        <ecNumber evidence="2">2.7.13.3</ecNumber>
    </recommendedName>
</protein>
<evidence type="ECO:0000256" key="4">
    <source>
        <dbReference type="ARBA" id="ARBA00022679"/>
    </source>
</evidence>
<dbReference type="Pfam" id="PF00512">
    <property type="entry name" value="HisKA"/>
    <property type="match status" value="1"/>
</dbReference>
<dbReference type="Gene3D" id="3.30.565.10">
    <property type="entry name" value="Histidine kinase-like ATPase, C-terminal domain"/>
    <property type="match status" value="1"/>
</dbReference>
<proteinExistence type="predicted"/>
<dbReference type="InterPro" id="IPR036097">
    <property type="entry name" value="HisK_dim/P_sf"/>
</dbReference>
<dbReference type="InParanoid" id="A0A517SBA0"/>
<dbReference type="InterPro" id="IPR005467">
    <property type="entry name" value="His_kinase_dom"/>
</dbReference>
<dbReference type="GO" id="GO:0000156">
    <property type="term" value="F:phosphorelay response regulator activity"/>
    <property type="evidence" value="ECO:0007669"/>
    <property type="project" value="TreeGrafter"/>
</dbReference>
<dbReference type="SUPFAM" id="SSF55874">
    <property type="entry name" value="ATPase domain of HSP90 chaperone/DNA topoisomerase II/histidine kinase"/>
    <property type="match status" value="1"/>
</dbReference>
<dbReference type="EC" id="2.7.13.3" evidence="2"/>
<dbReference type="AlphaFoldDB" id="A0A517SBA0"/>
<keyword evidence="8" id="KW-1185">Reference proteome</keyword>
<dbReference type="Proteomes" id="UP000315700">
    <property type="component" value="Chromosome"/>
</dbReference>
<dbReference type="InterPro" id="IPR003661">
    <property type="entry name" value="HisK_dim/P_dom"/>
</dbReference>
<reference evidence="7 8" key="1">
    <citation type="submission" date="2019-02" db="EMBL/GenBank/DDBJ databases">
        <title>Deep-cultivation of Planctomycetes and their phenomic and genomic characterization uncovers novel biology.</title>
        <authorList>
            <person name="Wiegand S."/>
            <person name="Jogler M."/>
            <person name="Boedeker C."/>
            <person name="Pinto D."/>
            <person name="Vollmers J."/>
            <person name="Rivas-Marin E."/>
            <person name="Kohn T."/>
            <person name="Peeters S.H."/>
            <person name="Heuer A."/>
            <person name="Rast P."/>
            <person name="Oberbeckmann S."/>
            <person name="Bunk B."/>
            <person name="Jeske O."/>
            <person name="Meyerdierks A."/>
            <person name="Storesund J.E."/>
            <person name="Kallscheuer N."/>
            <person name="Luecker S."/>
            <person name="Lage O.M."/>
            <person name="Pohl T."/>
            <person name="Merkel B.J."/>
            <person name="Hornburger P."/>
            <person name="Mueller R.-W."/>
            <person name="Bruemmer F."/>
            <person name="Labrenz M."/>
            <person name="Spormann A.M."/>
            <person name="Op den Camp H."/>
            <person name="Overmann J."/>
            <person name="Amann R."/>
            <person name="Jetten M.S.M."/>
            <person name="Mascher T."/>
            <person name="Medema M.H."/>
            <person name="Devos D.P."/>
            <person name="Kaster A.-K."/>
            <person name="Ovreas L."/>
            <person name="Rohde M."/>
            <person name="Galperin M.Y."/>
            <person name="Jogler C."/>
        </authorList>
    </citation>
    <scope>NUCLEOTIDE SEQUENCE [LARGE SCALE GENOMIC DNA]</scope>
    <source>
        <strain evidence="7 8">Pan44</strain>
    </source>
</reference>
<dbReference type="InterPro" id="IPR050351">
    <property type="entry name" value="BphY/WalK/GraS-like"/>
</dbReference>
<dbReference type="Gene3D" id="1.10.287.130">
    <property type="match status" value="1"/>
</dbReference>
<dbReference type="Pfam" id="PF02518">
    <property type="entry name" value="HATPase_c"/>
    <property type="match status" value="1"/>
</dbReference>
<evidence type="ECO:0000256" key="3">
    <source>
        <dbReference type="ARBA" id="ARBA00022553"/>
    </source>
</evidence>
<evidence type="ECO:0000313" key="7">
    <source>
        <dbReference type="EMBL" id="QDT53384.1"/>
    </source>
</evidence>
<dbReference type="PROSITE" id="PS50109">
    <property type="entry name" value="HIS_KIN"/>
    <property type="match status" value="1"/>
</dbReference>